<feature type="compositionally biased region" description="Basic and acidic residues" evidence="1">
    <location>
        <begin position="105"/>
        <end position="117"/>
    </location>
</feature>
<dbReference type="CDD" id="cd22249">
    <property type="entry name" value="UDM1_RNF168_RNF169-like"/>
    <property type="match status" value="1"/>
</dbReference>
<keyword evidence="3" id="KW-1185">Reference proteome</keyword>
<feature type="region of interest" description="Disordered" evidence="1">
    <location>
        <begin position="282"/>
        <end position="328"/>
    </location>
</feature>
<feature type="compositionally biased region" description="Polar residues" evidence="1">
    <location>
        <begin position="119"/>
        <end position="130"/>
    </location>
</feature>
<accession>A0A1Y1ZT15</accession>
<feature type="compositionally biased region" description="Low complexity" evidence="1">
    <location>
        <begin position="754"/>
        <end position="786"/>
    </location>
</feature>
<feature type="compositionally biased region" description="Low complexity" evidence="1">
    <location>
        <begin position="798"/>
        <end position="817"/>
    </location>
</feature>
<feature type="compositionally biased region" description="Basic residues" evidence="1">
    <location>
        <begin position="544"/>
        <end position="554"/>
    </location>
</feature>
<feature type="region of interest" description="Disordered" evidence="1">
    <location>
        <begin position="542"/>
        <end position="613"/>
    </location>
</feature>
<feature type="compositionally biased region" description="Polar residues" evidence="1">
    <location>
        <begin position="65"/>
        <end position="90"/>
    </location>
</feature>
<gene>
    <name evidence="2" type="ORF">BCR34DRAFT_562121</name>
</gene>
<comment type="caution">
    <text evidence="2">The sequence shown here is derived from an EMBL/GenBank/DDBJ whole genome shotgun (WGS) entry which is preliminary data.</text>
</comment>
<feature type="region of interest" description="Disordered" evidence="1">
    <location>
        <begin position="871"/>
        <end position="898"/>
    </location>
</feature>
<protein>
    <recommendedName>
        <fullName evidence="4">Pathway-specific nitrogen regulator</fullName>
    </recommendedName>
</protein>
<dbReference type="EMBL" id="MCFA01000042">
    <property type="protein sequence ID" value="ORY13374.1"/>
    <property type="molecule type" value="Genomic_DNA"/>
</dbReference>
<evidence type="ECO:0008006" key="4">
    <source>
        <dbReference type="Google" id="ProtNLM"/>
    </source>
</evidence>
<reference evidence="2 3" key="1">
    <citation type="submission" date="2016-07" db="EMBL/GenBank/DDBJ databases">
        <title>Pervasive Adenine N6-methylation of Active Genes in Fungi.</title>
        <authorList>
            <consortium name="DOE Joint Genome Institute"/>
            <person name="Mondo S.J."/>
            <person name="Dannebaum R.O."/>
            <person name="Kuo R.C."/>
            <person name="Labutti K."/>
            <person name="Haridas S."/>
            <person name="Kuo A."/>
            <person name="Salamov A."/>
            <person name="Ahrendt S.R."/>
            <person name="Lipzen A."/>
            <person name="Sullivan W."/>
            <person name="Andreopoulos W.B."/>
            <person name="Clum A."/>
            <person name="Lindquist E."/>
            <person name="Daum C."/>
            <person name="Ramamoorthy G.K."/>
            <person name="Gryganskyi A."/>
            <person name="Culley D."/>
            <person name="Magnuson J.K."/>
            <person name="James T.Y."/>
            <person name="O'Malley M.A."/>
            <person name="Stajich J.E."/>
            <person name="Spatafora J.W."/>
            <person name="Visel A."/>
            <person name="Grigoriev I.V."/>
        </authorList>
    </citation>
    <scope>NUCLEOTIDE SEQUENCE [LARGE SCALE GENOMIC DNA]</scope>
    <source>
        <strain evidence="2 3">CBS 115471</strain>
    </source>
</reference>
<feature type="region of interest" description="Disordered" evidence="1">
    <location>
        <begin position="475"/>
        <end position="496"/>
    </location>
</feature>
<sequence length="898" mass="99303">MTTVHHSPPLGATPFSIYEDPEDQEPPSPSIVYDGDSSFHSDTFPGADEPMESIEPADDPRPYTGSYTSRRSILSASTSRRASLISSLPSEFSVASKPTPPANHGESRYTPRKERPTFRNPSSVRALQMSSPPPFVALESPRDRLKGTYKLTTPSRSGRSETPVSASGSRRSGSQRESQRGELMVARSPRPSQTPQQHYPLVLLHVTILPMQMPYPQDMMKKVMPEWLVENYRVLEEKLKDIVLMRRGLLVPHPREEYDVLEETILESLELKMPRLLKCGHFVGPEDDEEGKGDDEDDVQSVSATDDRSGRGSSMSGGTVTGEDDLGWKYPTLESDDASVCTDCHRDVKRPGRGVGSGSKRWDIKIYAANGLMRAGAWSAAWSEMERCDVEISPWIPDDLKKVLEKTVEQEQQAAREKQMYEAEVMRRVEEAAAEMRKAEDAAAERRRAEEDAKDRRRVEEAELQIKLEEEELARQRRLEEEAVEERRLEEEAVEKRRLEDALEEKLEEAKESIRLELEAQALVEAEAVAERLRLLEEDLRNERSRRRSPHKATSHLPPVAEEPSITEHHPAFEHSPASQHTPTQEDYPFQYQYPSQPEARPRAPSRQPSGANEIPLGTLLKNYIVLLARDQRNIAILILSCFVVFLSTNMTSNPVINLSAPALPSILPEDTMTEILVSEVVVTMTATATTTATSVFSTTITHVAENVLPSASAMTEEVTSQVESAKEQQSESTAVLSEISSSDALSNEASVLASTSSTATEATSTIDVSLEAESIPPSFSSSSSTETKEEATMQSTPSDIAPSPSWAASSLPAAESNTISTHTEAEAIPVATVSVAPEPQSEPAEVVLQHKMVEIEETLEKKVDALEEEFKQEINVEPEEGVKNDSGLKDADVGKSG</sequence>
<feature type="region of interest" description="Disordered" evidence="1">
    <location>
        <begin position="721"/>
        <end position="741"/>
    </location>
</feature>
<feature type="region of interest" description="Disordered" evidence="1">
    <location>
        <begin position="1"/>
        <end position="198"/>
    </location>
</feature>
<dbReference type="Proteomes" id="UP000193144">
    <property type="component" value="Unassembled WGS sequence"/>
</dbReference>
<feature type="compositionally biased region" description="Polar residues" evidence="1">
    <location>
        <begin position="150"/>
        <end position="166"/>
    </location>
</feature>
<organism evidence="2 3">
    <name type="scientific">Clohesyomyces aquaticus</name>
    <dbReference type="NCBI Taxonomy" id="1231657"/>
    <lineage>
        <taxon>Eukaryota</taxon>
        <taxon>Fungi</taxon>
        <taxon>Dikarya</taxon>
        <taxon>Ascomycota</taxon>
        <taxon>Pezizomycotina</taxon>
        <taxon>Dothideomycetes</taxon>
        <taxon>Pleosporomycetidae</taxon>
        <taxon>Pleosporales</taxon>
        <taxon>Lindgomycetaceae</taxon>
        <taxon>Clohesyomyces</taxon>
    </lineage>
</organism>
<feature type="compositionally biased region" description="Acidic residues" evidence="1">
    <location>
        <begin position="285"/>
        <end position="299"/>
    </location>
</feature>
<proteinExistence type="predicted"/>
<dbReference type="STRING" id="1231657.A0A1Y1ZT15"/>
<dbReference type="OrthoDB" id="5369448at2759"/>
<feature type="compositionally biased region" description="Polar residues" evidence="1">
    <location>
        <begin position="731"/>
        <end position="741"/>
    </location>
</feature>
<evidence type="ECO:0000313" key="3">
    <source>
        <dbReference type="Proteomes" id="UP000193144"/>
    </source>
</evidence>
<evidence type="ECO:0000256" key="1">
    <source>
        <dbReference type="SAM" id="MobiDB-lite"/>
    </source>
</evidence>
<evidence type="ECO:0000313" key="2">
    <source>
        <dbReference type="EMBL" id="ORY13374.1"/>
    </source>
</evidence>
<feature type="region of interest" description="Disordered" evidence="1">
    <location>
        <begin position="754"/>
        <end position="820"/>
    </location>
</feature>
<feature type="compositionally biased region" description="Low complexity" evidence="1">
    <location>
        <begin position="167"/>
        <end position="176"/>
    </location>
</feature>
<dbReference type="AlphaFoldDB" id="A0A1Y1ZT15"/>
<name>A0A1Y1ZT15_9PLEO</name>